<accession>A0A644XTY4</accession>
<proteinExistence type="predicted"/>
<name>A0A644XTY4_9ZZZZ</name>
<protein>
    <submittedName>
        <fullName evidence="2">TDP-4-oxo-6-deoxy-alpha-D-glucose-3, 4-oxoisomerase</fullName>
        <ecNumber evidence="2">5.3.2.3</ecNumber>
    </submittedName>
</protein>
<dbReference type="InterPro" id="IPR011051">
    <property type="entry name" value="RmlC_Cupin_sf"/>
</dbReference>
<dbReference type="GO" id="GO:0016853">
    <property type="term" value="F:isomerase activity"/>
    <property type="evidence" value="ECO:0007669"/>
    <property type="project" value="UniProtKB-KW"/>
</dbReference>
<reference evidence="2" key="1">
    <citation type="submission" date="2019-08" db="EMBL/GenBank/DDBJ databases">
        <authorList>
            <person name="Kucharzyk K."/>
            <person name="Murdoch R.W."/>
            <person name="Higgins S."/>
            <person name="Loffler F."/>
        </authorList>
    </citation>
    <scope>NUCLEOTIDE SEQUENCE</scope>
</reference>
<evidence type="ECO:0000313" key="2">
    <source>
        <dbReference type="EMBL" id="MPM19680.1"/>
    </source>
</evidence>
<organism evidence="2">
    <name type="scientific">bioreactor metagenome</name>
    <dbReference type="NCBI Taxonomy" id="1076179"/>
    <lineage>
        <taxon>unclassified sequences</taxon>
        <taxon>metagenomes</taxon>
        <taxon>ecological metagenomes</taxon>
    </lineage>
</organism>
<dbReference type="CDD" id="cd20292">
    <property type="entry name" value="cupin_QdtA-like"/>
    <property type="match status" value="1"/>
</dbReference>
<gene>
    <name evidence="2" type="primary">fdtA_2</name>
    <name evidence="2" type="ORF">SDC9_66106</name>
</gene>
<dbReference type="SUPFAM" id="SSF51182">
    <property type="entry name" value="RmlC-like cupins"/>
    <property type="match status" value="1"/>
</dbReference>
<evidence type="ECO:0000259" key="1">
    <source>
        <dbReference type="Pfam" id="PF05523"/>
    </source>
</evidence>
<dbReference type="Gene3D" id="2.60.120.10">
    <property type="entry name" value="Jelly Rolls"/>
    <property type="match status" value="1"/>
</dbReference>
<comment type="caution">
    <text evidence="2">The sequence shown here is derived from an EMBL/GenBank/DDBJ whole genome shotgun (WGS) entry which is preliminary data.</text>
</comment>
<dbReference type="EC" id="5.3.2.3" evidence="2"/>
<dbReference type="InterPro" id="IPR014710">
    <property type="entry name" value="RmlC-like_jellyroll"/>
</dbReference>
<dbReference type="EMBL" id="VSSQ01003222">
    <property type="protein sequence ID" value="MPM19680.1"/>
    <property type="molecule type" value="Genomic_DNA"/>
</dbReference>
<dbReference type="Pfam" id="PF05523">
    <property type="entry name" value="FdtA"/>
    <property type="match status" value="1"/>
</dbReference>
<keyword evidence="2" id="KW-0413">Isomerase</keyword>
<sequence>MEKLLQLQKITSEEARIFVFEGEKFDFDVKRIYFTRDVPVGQIRGHHAHKTLQQVLLCPHGAIRVTLDDGLGNKESAILDTPEKGLYVGPALWRTMEWLKPESLLLVFASQNYIAEDYIRDYDLFLGFARNQFK</sequence>
<feature type="domain" description="Sugar 3,4-ketoisomerase QdtA cupin" evidence="1">
    <location>
        <begin position="3"/>
        <end position="127"/>
    </location>
</feature>
<dbReference type="InterPro" id="IPR008894">
    <property type="entry name" value="QdtA_cupin_dom"/>
</dbReference>
<dbReference type="AlphaFoldDB" id="A0A644XTY4"/>